<dbReference type="SUPFAM" id="SSF143100">
    <property type="entry name" value="TTHA1013/TTHA0281-like"/>
    <property type="match status" value="1"/>
</dbReference>
<dbReference type="Proteomes" id="UP000638648">
    <property type="component" value="Unassembled WGS sequence"/>
</dbReference>
<dbReference type="InterPro" id="IPR035069">
    <property type="entry name" value="TTHA1013/TTHA0281-like"/>
</dbReference>
<dbReference type="EMBL" id="JADBEM010000001">
    <property type="protein sequence ID" value="MBE1608017.1"/>
    <property type="molecule type" value="Genomic_DNA"/>
</dbReference>
<dbReference type="RefSeq" id="WP_192751874.1">
    <property type="nucleotide sequence ID" value="NZ_BAABJL010000040.1"/>
</dbReference>
<reference evidence="1" key="1">
    <citation type="submission" date="2020-10" db="EMBL/GenBank/DDBJ databases">
        <title>Sequencing the genomes of 1000 actinobacteria strains.</title>
        <authorList>
            <person name="Klenk H.-P."/>
        </authorList>
    </citation>
    <scope>NUCLEOTIDE SEQUENCE</scope>
    <source>
        <strain evidence="1">DSM 45354</strain>
    </source>
</reference>
<protein>
    <submittedName>
        <fullName evidence="1">RNase H-like HicB family nuclease</fullName>
    </submittedName>
</protein>
<comment type="caution">
    <text evidence="1">The sequence shown here is derived from an EMBL/GenBank/DDBJ whole genome shotgun (WGS) entry which is preliminary data.</text>
</comment>
<dbReference type="Gene3D" id="3.30.160.250">
    <property type="match status" value="1"/>
</dbReference>
<keyword evidence="2" id="KW-1185">Reference proteome</keyword>
<evidence type="ECO:0000313" key="1">
    <source>
        <dbReference type="EMBL" id="MBE1608017.1"/>
    </source>
</evidence>
<organism evidence="1 2">
    <name type="scientific">Actinopolymorpha pittospori</name>
    <dbReference type="NCBI Taxonomy" id="648752"/>
    <lineage>
        <taxon>Bacteria</taxon>
        <taxon>Bacillati</taxon>
        <taxon>Actinomycetota</taxon>
        <taxon>Actinomycetes</taxon>
        <taxon>Propionibacteriales</taxon>
        <taxon>Actinopolymorphaceae</taxon>
        <taxon>Actinopolymorpha</taxon>
    </lineage>
</organism>
<evidence type="ECO:0000313" key="2">
    <source>
        <dbReference type="Proteomes" id="UP000638648"/>
    </source>
</evidence>
<gene>
    <name evidence="1" type="ORF">HEB94_004865</name>
</gene>
<accession>A0A927MXG3</accession>
<sequence>MSEAGQTYRAVVSRDGQFWLIRVPELDIVTQARSVDEIDHMARDLIAVWLEVDPATVGLIVTREDGTPESG</sequence>
<dbReference type="AlphaFoldDB" id="A0A927MXG3"/>
<proteinExistence type="predicted"/>
<name>A0A927MXG3_9ACTN</name>